<sequence length="129" mass="14602">MQMNDPISNKQLQHSPFNKPLSRCVINPFPPYSPLNYPPPASRRPPRPPAIITLPPAVRRYYFSEEAVRTRATSTTQRDKNKFFCQAALTCKHFIPARLSGSVMICDNVIFNLSQVGWWDGAVGGKQWA</sequence>
<organism evidence="1 2">
    <name type="scientific">Rhynchophorus ferrugineus</name>
    <name type="common">Red palm weevil</name>
    <name type="synonym">Curculio ferrugineus</name>
    <dbReference type="NCBI Taxonomy" id="354439"/>
    <lineage>
        <taxon>Eukaryota</taxon>
        <taxon>Metazoa</taxon>
        <taxon>Ecdysozoa</taxon>
        <taxon>Arthropoda</taxon>
        <taxon>Hexapoda</taxon>
        <taxon>Insecta</taxon>
        <taxon>Pterygota</taxon>
        <taxon>Neoptera</taxon>
        <taxon>Endopterygota</taxon>
        <taxon>Coleoptera</taxon>
        <taxon>Polyphaga</taxon>
        <taxon>Cucujiformia</taxon>
        <taxon>Curculionidae</taxon>
        <taxon>Dryophthorinae</taxon>
        <taxon>Rhynchophorus</taxon>
    </lineage>
</organism>
<dbReference type="AlphaFoldDB" id="A0A834IJ03"/>
<reference evidence="1" key="1">
    <citation type="submission" date="2020-08" db="EMBL/GenBank/DDBJ databases">
        <title>Genome sequencing and assembly of the red palm weevil Rhynchophorus ferrugineus.</title>
        <authorList>
            <person name="Dias G.B."/>
            <person name="Bergman C.M."/>
            <person name="Manee M."/>
        </authorList>
    </citation>
    <scope>NUCLEOTIDE SEQUENCE</scope>
    <source>
        <strain evidence="1">AA-2017</strain>
        <tissue evidence="1">Whole larva</tissue>
    </source>
</reference>
<comment type="caution">
    <text evidence="1">The sequence shown here is derived from an EMBL/GenBank/DDBJ whole genome shotgun (WGS) entry which is preliminary data.</text>
</comment>
<proteinExistence type="predicted"/>
<dbReference type="EMBL" id="JAACXV010000224">
    <property type="protein sequence ID" value="KAF7281765.1"/>
    <property type="molecule type" value="Genomic_DNA"/>
</dbReference>
<protein>
    <submittedName>
        <fullName evidence="1">Uncharacterized protein</fullName>
    </submittedName>
</protein>
<accession>A0A834IJ03</accession>
<evidence type="ECO:0000313" key="2">
    <source>
        <dbReference type="Proteomes" id="UP000625711"/>
    </source>
</evidence>
<name>A0A834IJ03_RHYFE</name>
<gene>
    <name evidence="1" type="ORF">GWI33_004281</name>
</gene>
<dbReference type="Proteomes" id="UP000625711">
    <property type="component" value="Unassembled WGS sequence"/>
</dbReference>
<evidence type="ECO:0000313" key="1">
    <source>
        <dbReference type="EMBL" id="KAF7281765.1"/>
    </source>
</evidence>
<keyword evidence="2" id="KW-1185">Reference proteome</keyword>